<dbReference type="InterPro" id="IPR010998">
    <property type="entry name" value="Integrase_recombinase_N"/>
</dbReference>
<evidence type="ECO:0000313" key="2">
    <source>
        <dbReference type="EMBL" id="KJE77470.1"/>
    </source>
</evidence>
<dbReference type="EMBL" id="JXUW01000005">
    <property type="protein sequence ID" value="KJE77470.1"/>
    <property type="molecule type" value="Genomic_DNA"/>
</dbReference>
<evidence type="ECO:0000313" key="3">
    <source>
        <dbReference type="Proteomes" id="UP000032336"/>
    </source>
</evidence>
<accession>A0A0D8FW16</accession>
<comment type="caution">
    <text evidence="2">The sequence shown here is derived from an EMBL/GenBank/DDBJ whole genome shotgun (WGS) entry which is preliminary data.</text>
</comment>
<dbReference type="GeneID" id="78372180"/>
<dbReference type="RefSeq" id="WP_035392306.1">
    <property type="nucleotide sequence ID" value="NZ_JQKF01000086.1"/>
</dbReference>
<dbReference type="AlphaFoldDB" id="A0A0D8FW16"/>
<keyword evidence="3" id="KW-1185">Reference proteome</keyword>
<protein>
    <recommendedName>
        <fullName evidence="4">Core-binding (CB) domain-containing protein</fullName>
    </recommendedName>
</protein>
<sequence>MVVDLPKDPISGKRRQKCVTVHGSKRKADFELEKLLSEAQHSRARDSSVLVESAIRESITLVSQNLSPTTVRGYMGWIDLKIVPALGMLPLAEVTAAHLDRLYRDRTVL</sequence>
<gene>
    <name evidence="2" type="ORF">FEAC_09040</name>
</gene>
<dbReference type="STRING" id="1121877.FEAC_09040"/>
<name>A0A0D8FW16_9ACTN</name>
<keyword evidence="1" id="KW-0238">DNA-binding</keyword>
<dbReference type="OrthoDB" id="3175606at2"/>
<reference evidence="2 3" key="1">
    <citation type="submission" date="2015-01" db="EMBL/GenBank/DDBJ databases">
        <title>Draft genome of the acidophilic iron oxidizer Ferrimicrobium acidiphilum strain T23.</title>
        <authorList>
            <person name="Poehlein A."/>
            <person name="Eisen S."/>
            <person name="Schloemann M."/>
            <person name="Johnson B.D."/>
            <person name="Daniel R."/>
            <person name="Muehling M."/>
        </authorList>
    </citation>
    <scope>NUCLEOTIDE SEQUENCE [LARGE SCALE GENOMIC DNA]</scope>
    <source>
        <strain evidence="2 3">T23</strain>
    </source>
</reference>
<dbReference type="GO" id="GO:0003677">
    <property type="term" value="F:DNA binding"/>
    <property type="evidence" value="ECO:0007669"/>
    <property type="project" value="UniProtKB-KW"/>
</dbReference>
<evidence type="ECO:0000256" key="1">
    <source>
        <dbReference type="ARBA" id="ARBA00023125"/>
    </source>
</evidence>
<dbReference type="Proteomes" id="UP000032336">
    <property type="component" value="Unassembled WGS sequence"/>
</dbReference>
<proteinExistence type="predicted"/>
<dbReference type="Gene3D" id="1.10.150.130">
    <property type="match status" value="1"/>
</dbReference>
<dbReference type="eggNOG" id="COG0582">
    <property type="taxonomic scope" value="Bacteria"/>
</dbReference>
<evidence type="ECO:0008006" key="4">
    <source>
        <dbReference type="Google" id="ProtNLM"/>
    </source>
</evidence>
<organism evidence="2 3">
    <name type="scientific">Ferrimicrobium acidiphilum DSM 19497</name>
    <dbReference type="NCBI Taxonomy" id="1121877"/>
    <lineage>
        <taxon>Bacteria</taxon>
        <taxon>Bacillati</taxon>
        <taxon>Actinomycetota</taxon>
        <taxon>Acidimicrobiia</taxon>
        <taxon>Acidimicrobiales</taxon>
        <taxon>Acidimicrobiaceae</taxon>
        <taxon>Ferrimicrobium</taxon>
    </lineage>
</organism>